<feature type="compositionally biased region" description="Low complexity" evidence="4">
    <location>
        <begin position="249"/>
        <end position="260"/>
    </location>
</feature>
<comment type="caution">
    <text evidence="5">The sequence shown here is derived from an EMBL/GenBank/DDBJ whole genome shotgun (WGS) entry which is preliminary data.</text>
</comment>
<dbReference type="InterPro" id="IPR002110">
    <property type="entry name" value="Ankyrin_rpt"/>
</dbReference>
<dbReference type="EMBL" id="CAKOAT010152932">
    <property type="protein sequence ID" value="CAH8345514.1"/>
    <property type="molecule type" value="Genomic_DNA"/>
</dbReference>
<organism evidence="5 6">
    <name type="scientific">Eruca vesicaria subsp. sativa</name>
    <name type="common">Garden rocket</name>
    <name type="synonym">Eruca sativa</name>
    <dbReference type="NCBI Taxonomy" id="29727"/>
    <lineage>
        <taxon>Eukaryota</taxon>
        <taxon>Viridiplantae</taxon>
        <taxon>Streptophyta</taxon>
        <taxon>Embryophyta</taxon>
        <taxon>Tracheophyta</taxon>
        <taxon>Spermatophyta</taxon>
        <taxon>Magnoliopsida</taxon>
        <taxon>eudicotyledons</taxon>
        <taxon>Gunneridae</taxon>
        <taxon>Pentapetalae</taxon>
        <taxon>rosids</taxon>
        <taxon>malvids</taxon>
        <taxon>Brassicales</taxon>
        <taxon>Brassicaceae</taxon>
        <taxon>Brassiceae</taxon>
        <taxon>Eruca</taxon>
    </lineage>
</organism>
<dbReference type="Pfam" id="PF12796">
    <property type="entry name" value="Ank_2"/>
    <property type="match status" value="2"/>
</dbReference>
<evidence type="ECO:0000313" key="5">
    <source>
        <dbReference type="EMBL" id="CAH8345514.1"/>
    </source>
</evidence>
<protein>
    <submittedName>
        <fullName evidence="5">Uncharacterized protein</fullName>
    </submittedName>
</protein>
<feature type="compositionally biased region" description="Basic and acidic residues" evidence="4">
    <location>
        <begin position="174"/>
        <end position="185"/>
    </location>
</feature>
<dbReference type="PANTHER" id="PTHR24171:SF8">
    <property type="entry name" value="BRCA1-ASSOCIATED RING DOMAIN PROTEIN 1"/>
    <property type="match status" value="1"/>
</dbReference>
<dbReference type="PROSITE" id="PS50297">
    <property type="entry name" value="ANK_REP_REGION"/>
    <property type="match status" value="3"/>
</dbReference>
<dbReference type="InterPro" id="IPR036770">
    <property type="entry name" value="Ankyrin_rpt-contain_sf"/>
</dbReference>
<sequence>MSGGSGGGTSGPSADIHSAARSGDLAAVQLIISTNPLAVNSRDKHSRTPLHLAAWAGHNEIVSYLCKNKADAGAAAVDDMGAIHFASQKGHVEVVRTLISVGVSVKSITRKGLTPLHYAAQGSHLDLVKYLVKKGSNVRATTKAGKNPADVAGNPETQNFLEECEEQARKDKLKNSQKKIEEVKPESCGVEGGDKGLKRKESEDRNEEEEKVEGSLTAKKPKVVLRHLQDETDDTEADEEEEETKEPNNETSNNPSEVST</sequence>
<keyword evidence="1" id="KW-0677">Repeat</keyword>
<evidence type="ECO:0000256" key="3">
    <source>
        <dbReference type="PROSITE-ProRule" id="PRU00023"/>
    </source>
</evidence>
<gene>
    <name evidence="5" type="ORF">ERUC_LOCUS16642</name>
</gene>
<feature type="compositionally biased region" description="Acidic residues" evidence="4">
    <location>
        <begin position="231"/>
        <end position="244"/>
    </location>
</feature>
<evidence type="ECO:0000256" key="1">
    <source>
        <dbReference type="ARBA" id="ARBA00022737"/>
    </source>
</evidence>
<name>A0ABC8JXH5_ERUVS</name>
<keyword evidence="6" id="KW-1185">Reference proteome</keyword>
<dbReference type="Proteomes" id="UP001642260">
    <property type="component" value="Unassembled WGS sequence"/>
</dbReference>
<feature type="region of interest" description="Disordered" evidence="4">
    <location>
        <begin position="174"/>
        <end position="260"/>
    </location>
</feature>
<feature type="compositionally biased region" description="Basic and acidic residues" evidence="4">
    <location>
        <begin position="192"/>
        <end position="203"/>
    </location>
</feature>
<dbReference type="PRINTS" id="PR01415">
    <property type="entry name" value="ANKYRIN"/>
</dbReference>
<keyword evidence="2 3" id="KW-0040">ANK repeat</keyword>
<dbReference type="PANTHER" id="PTHR24171">
    <property type="entry name" value="ANKYRIN REPEAT DOMAIN-CONTAINING PROTEIN 39-RELATED"/>
    <property type="match status" value="1"/>
</dbReference>
<evidence type="ECO:0000256" key="2">
    <source>
        <dbReference type="ARBA" id="ARBA00023043"/>
    </source>
</evidence>
<feature type="repeat" description="ANK" evidence="3">
    <location>
        <begin position="45"/>
        <end position="77"/>
    </location>
</feature>
<evidence type="ECO:0000313" key="6">
    <source>
        <dbReference type="Proteomes" id="UP001642260"/>
    </source>
</evidence>
<dbReference type="PROSITE" id="PS50088">
    <property type="entry name" value="ANK_REPEAT"/>
    <property type="match status" value="3"/>
</dbReference>
<feature type="repeat" description="ANK" evidence="3">
    <location>
        <begin position="111"/>
        <end position="143"/>
    </location>
</feature>
<proteinExistence type="predicted"/>
<dbReference type="AlphaFoldDB" id="A0ABC8JXH5"/>
<dbReference type="SUPFAM" id="SSF48403">
    <property type="entry name" value="Ankyrin repeat"/>
    <property type="match status" value="1"/>
</dbReference>
<evidence type="ECO:0000256" key="4">
    <source>
        <dbReference type="SAM" id="MobiDB-lite"/>
    </source>
</evidence>
<dbReference type="SMART" id="SM00248">
    <property type="entry name" value="ANK"/>
    <property type="match status" value="4"/>
</dbReference>
<accession>A0ABC8JXH5</accession>
<feature type="repeat" description="ANK" evidence="3">
    <location>
        <begin position="78"/>
        <end position="110"/>
    </location>
</feature>
<reference evidence="5 6" key="1">
    <citation type="submission" date="2022-03" db="EMBL/GenBank/DDBJ databases">
        <authorList>
            <person name="Macdonald S."/>
            <person name="Ahmed S."/>
            <person name="Newling K."/>
        </authorList>
    </citation>
    <scope>NUCLEOTIDE SEQUENCE [LARGE SCALE GENOMIC DNA]</scope>
</reference>
<dbReference type="Gene3D" id="1.25.40.20">
    <property type="entry name" value="Ankyrin repeat-containing domain"/>
    <property type="match status" value="1"/>
</dbReference>